<dbReference type="AlphaFoldDB" id="F6D2E0"/>
<evidence type="ECO:0000256" key="8">
    <source>
        <dbReference type="HAMAP-Rule" id="MF_02040"/>
    </source>
</evidence>
<dbReference type="InterPro" id="IPR033756">
    <property type="entry name" value="YlxH/NBP35"/>
</dbReference>
<keyword evidence="4 8" id="KW-0408">Iron</keyword>
<evidence type="ECO:0000256" key="1">
    <source>
        <dbReference type="ARBA" id="ARBA00022723"/>
    </source>
</evidence>
<dbReference type="GO" id="GO:0140663">
    <property type="term" value="F:ATP-dependent FeS chaperone activity"/>
    <property type="evidence" value="ECO:0007669"/>
    <property type="project" value="InterPro"/>
</dbReference>
<organism evidence="9 10">
    <name type="scientific">Methanobacterium paludis (strain DSM 25820 / JCM 18151 / SWAN1)</name>
    <dbReference type="NCBI Taxonomy" id="868131"/>
    <lineage>
        <taxon>Archaea</taxon>
        <taxon>Methanobacteriati</taxon>
        <taxon>Methanobacteriota</taxon>
        <taxon>Methanomada group</taxon>
        <taxon>Methanobacteria</taxon>
        <taxon>Methanobacteriales</taxon>
        <taxon>Methanobacteriaceae</taxon>
        <taxon>Methanobacterium</taxon>
    </lineage>
</organism>
<keyword evidence="3 8" id="KW-0067">ATP-binding</keyword>
<dbReference type="GO" id="GO:0046872">
    <property type="term" value="F:metal ion binding"/>
    <property type="evidence" value="ECO:0007669"/>
    <property type="project" value="UniProtKB-KW"/>
</dbReference>
<keyword evidence="5 8" id="KW-0411">Iron-sulfur</keyword>
<protein>
    <recommendedName>
        <fullName evidence="7 8">Iron-sulfur cluster carrier protein</fullName>
    </recommendedName>
</protein>
<dbReference type="SUPFAM" id="SSF52540">
    <property type="entry name" value="P-loop containing nucleoside triphosphate hydrolases"/>
    <property type="match status" value="1"/>
</dbReference>
<dbReference type="GeneID" id="10669581"/>
<dbReference type="GO" id="GO:0016226">
    <property type="term" value="P:iron-sulfur cluster assembly"/>
    <property type="evidence" value="ECO:0007669"/>
    <property type="project" value="InterPro"/>
</dbReference>
<reference evidence="9 10" key="1">
    <citation type="journal article" date="2014" name="Int. J. Syst. Evol. Microbiol.">
        <title>Methanobacterium paludis sp. nov. and a novel strain of Methanobacterium lacus isolated from northern peatlands.</title>
        <authorList>
            <person name="Cadillo-Quiroz H."/>
            <person name="Brauer S.L."/>
            <person name="Goodson N."/>
            <person name="Yavitt J.B."/>
            <person name="Zinder S.H."/>
        </authorList>
    </citation>
    <scope>NUCLEOTIDE SEQUENCE [LARGE SCALE GENOMIC DNA]</scope>
    <source>
        <strain evidence="10">DSM 25820 / JCM 18151 / SWAN1</strain>
    </source>
</reference>
<keyword evidence="8" id="KW-0378">Hydrolase</keyword>
<dbReference type="RefSeq" id="WP_013826571.1">
    <property type="nucleotide sequence ID" value="NC_015574.1"/>
</dbReference>
<dbReference type="PANTHER" id="PTHR23264">
    <property type="entry name" value="NUCLEOTIDE-BINDING PROTEIN NBP35 YEAST -RELATED"/>
    <property type="match status" value="1"/>
</dbReference>
<evidence type="ECO:0000256" key="5">
    <source>
        <dbReference type="ARBA" id="ARBA00023014"/>
    </source>
</evidence>
<dbReference type="OrthoDB" id="8297at2157"/>
<dbReference type="GO" id="GO:0005524">
    <property type="term" value="F:ATP binding"/>
    <property type="evidence" value="ECO:0007669"/>
    <property type="project" value="UniProtKB-UniRule"/>
</dbReference>
<dbReference type="InterPro" id="IPR027417">
    <property type="entry name" value="P-loop_NTPase"/>
</dbReference>
<evidence type="ECO:0000256" key="3">
    <source>
        <dbReference type="ARBA" id="ARBA00022840"/>
    </source>
</evidence>
<dbReference type="PANTHER" id="PTHR23264:SF19">
    <property type="entry name" value="CYTOSOLIC FE-S CLUSTER ASSEMBLY FACTOR NUBP2"/>
    <property type="match status" value="1"/>
</dbReference>
<dbReference type="Pfam" id="PF10609">
    <property type="entry name" value="ParA"/>
    <property type="match status" value="1"/>
</dbReference>
<dbReference type="Proteomes" id="UP000009231">
    <property type="component" value="Chromosome"/>
</dbReference>
<keyword evidence="2 8" id="KW-0547">Nucleotide-binding</keyword>
<proteinExistence type="inferred from homology"/>
<dbReference type="GO" id="GO:0016887">
    <property type="term" value="F:ATP hydrolysis activity"/>
    <property type="evidence" value="ECO:0007669"/>
    <property type="project" value="UniProtKB-UniRule"/>
</dbReference>
<accession>F6D2E0</accession>
<dbReference type="HOGENOM" id="CLU_024839_0_1_2"/>
<keyword evidence="1 8" id="KW-0479">Metal-binding</keyword>
<comment type="function">
    <text evidence="6 8">Binds and transfers iron-sulfur (Fe-S) clusters to target apoproteins. Can hydrolyze ATP.</text>
</comment>
<dbReference type="GO" id="GO:0005829">
    <property type="term" value="C:cytosol"/>
    <property type="evidence" value="ECO:0007669"/>
    <property type="project" value="TreeGrafter"/>
</dbReference>
<comment type="subunit">
    <text evidence="8">Homodimer.</text>
</comment>
<evidence type="ECO:0000256" key="7">
    <source>
        <dbReference type="ARBA" id="ARBA00074706"/>
    </source>
</evidence>
<dbReference type="GO" id="GO:0051536">
    <property type="term" value="F:iron-sulfur cluster binding"/>
    <property type="evidence" value="ECO:0007669"/>
    <property type="project" value="UniProtKB-UniRule"/>
</dbReference>
<dbReference type="InterPro" id="IPR000808">
    <property type="entry name" value="Mrp-like_CS"/>
</dbReference>
<dbReference type="InterPro" id="IPR019591">
    <property type="entry name" value="Mrp/NBP35_ATP-bd"/>
</dbReference>
<dbReference type="PROSITE" id="PS01215">
    <property type="entry name" value="MRP"/>
    <property type="match status" value="1"/>
</dbReference>
<dbReference type="STRING" id="868131.MSWAN_2063"/>
<dbReference type="HAMAP" id="MF_02040">
    <property type="entry name" value="Mrp_NBP35"/>
    <property type="match status" value="1"/>
</dbReference>
<dbReference type="Gene3D" id="3.40.50.300">
    <property type="entry name" value="P-loop containing nucleotide triphosphate hydrolases"/>
    <property type="match status" value="1"/>
</dbReference>
<dbReference type="KEGG" id="mew:MSWAN_2063"/>
<keyword evidence="10" id="KW-1185">Reference proteome</keyword>
<name>F6D2E0_METPW</name>
<dbReference type="eggNOG" id="arCOG00585">
    <property type="taxonomic scope" value="Archaea"/>
</dbReference>
<feature type="binding site" evidence="8">
    <location>
        <begin position="40"/>
        <end position="47"/>
    </location>
    <ligand>
        <name>ATP</name>
        <dbReference type="ChEBI" id="CHEBI:30616"/>
    </ligand>
</feature>
<gene>
    <name evidence="9" type="ordered locus">MSWAN_2063</name>
</gene>
<evidence type="ECO:0000313" key="10">
    <source>
        <dbReference type="Proteomes" id="UP000009231"/>
    </source>
</evidence>
<evidence type="ECO:0000256" key="4">
    <source>
        <dbReference type="ARBA" id="ARBA00023004"/>
    </source>
</evidence>
<sequence length="282" mass="30418">MVNEHQGNPQEQQKLALMEQNIKITKNMNNIKYKIAVMSGKGGVGKSTVAVNLAAALSKKGYKAGIMDADIHGPNVPKMMGVEEKKIEIEGNSLLPVKTDEGIAVMSMAFLLESHDSPIIWRGPQKTGAIREFLADVSWGNLDVLIIDNPPGTGDEPLTVLQTLPFLDGVVVVTTPQSVAIDDVEKSVNMARQLKIKIIGVIENMSGFVCPHCGEETPIFGQGGGEQMAKSMGIPFLGRLPIDPKAPTAPDEGSPMVVKHPESVLSKKFLEIVGKIEFEIEK</sequence>
<comment type="similarity">
    <text evidence="8">Belongs to the Mrp/NBP35 ATP-binding proteins family.</text>
</comment>
<dbReference type="CDD" id="cd02037">
    <property type="entry name" value="Mrp_NBP35"/>
    <property type="match status" value="1"/>
</dbReference>
<evidence type="ECO:0000256" key="6">
    <source>
        <dbReference type="ARBA" id="ARBA00058094"/>
    </source>
</evidence>
<dbReference type="FunFam" id="3.40.50.300:FF:001119">
    <property type="entry name" value="Iron-sulfur cluster carrier protein"/>
    <property type="match status" value="1"/>
</dbReference>
<evidence type="ECO:0000256" key="2">
    <source>
        <dbReference type="ARBA" id="ARBA00022741"/>
    </source>
</evidence>
<evidence type="ECO:0000313" key="9">
    <source>
        <dbReference type="EMBL" id="AEG19072.1"/>
    </source>
</evidence>
<dbReference type="EMBL" id="CP002772">
    <property type="protein sequence ID" value="AEG19072.1"/>
    <property type="molecule type" value="Genomic_DNA"/>
</dbReference>